<organism evidence="3">
    <name type="scientific">Nippostrongylus brasiliensis</name>
    <name type="common">Rat hookworm</name>
    <dbReference type="NCBI Taxonomy" id="27835"/>
    <lineage>
        <taxon>Eukaryota</taxon>
        <taxon>Metazoa</taxon>
        <taxon>Ecdysozoa</taxon>
        <taxon>Nematoda</taxon>
        <taxon>Chromadorea</taxon>
        <taxon>Rhabditida</taxon>
        <taxon>Rhabditina</taxon>
        <taxon>Rhabditomorpha</taxon>
        <taxon>Strongyloidea</taxon>
        <taxon>Heligmosomidae</taxon>
        <taxon>Nippostrongylus</taxon>
    </lineage>
</organism>
<dbReference type="AlphaFoldDB" id="A0A0N4XRT6"/>
<gene>
    <name evidence="1" type="ORF">NBR_LOCUS5239</name>
</gene>
<proteinExistence type="predicted"/>
<sequence length="139" mass="16043">MPLTRHYDYNYNGAQNCTIGAASQFGGSLAQLEPPRYHDAYYTYRPSYDLNRSVYTTPSGCSMSYRMNMTIHDPENCSSNSSFYDTSIVQKKKKSRVRAALKELLGRTSRRDLFRIDSSRKDVYRSESPRKWHDSSNAV</sequence>
<dbReference type="Proteomes" id="UP000271162">
    <property type="component" value="Unassembled WGS sequence"/>
</dbReference>
<accession>A0A0N4XRT6</accession>
<reference evidence="1 2" key="2">
    <citation type="submission" date="2018-11" db="EMBL/GenBank/DDBJ databases">
        <authorList>
            <consortium name="Pathogen Informatics"/>
        </authorList>
    </citation>
    <scope>NUCLEOTIDE SEQUENCE [LARGE SCALE GENOMIC DNA]</scope>
</reference>
<dbReference type="WBParaSite" id="NBR_0000523801-mRNA-1">
    <property type="protein sequence ID" value="NBR_0000523801-mRNA-1"/>
    <property type="gene ID" value="NBR_0000523801"/>
</dbReference>
<keyword evidence="2" id="KW-1185">Reference proteome</keyword>
<protein>
    <submittedName>
        <fullName evidence="3">Expressed conserved protein</fullName>
    </submittedName>
</protein>
<dbReference type="EMBL" id="UYSL01012010">
    <property type="protein sequence ID" value="VDL68828.1"/>
    <property type="molecule type" value="Genomic_DNA"/>
</dbReference>
<reference evidence="3" key="1">
    <citation type="submission" date="2017-02" db="UniProtKB">
        <authorList>
            <consortium name="WormBaseParasite"/>
        </authorList>
    </citation>
    <scope>IDENTIFICATION</scope>
</reference>
<dbReference type="OMA" id="YRMNMTI"/>
<evidence type="ECO:0000313" key="1">
    <source>
        <dbReference type="EMBL" id="VDL68828.1"/>
    </source>
</evidence>
<name>A0A0N4XRT6_NIPBR</name>
<evidence type="ECO:0000313" key="2">
    <source>
        <dbReference type="Proteomes" id="UP000271162"/>
    </source>
</evidence>
<evidence type="ECO:0000313" key="3">
    <source>
        <dbReference type="WBParaSite" id="NBR_0000523801-mRNA-1"/>
    </source>
</evidence>